<protein>
    <submittedName>
        <fullName evidence="2">Uncharacterized protein</fullName>
    </submittedName>
</protein>
<proteinExistence type="predicted"/>
<evidence type="ECO:0000313" key="3">
    <source>
        <dbReference type="Proteomes" id="UP000076925"/>
    </source>
</evidence>
<accession>A0A139WQQ3</accession>
<comment type="caution">
    <text evidence="2">The sequence shown here is derived from an EMBL/GenBank/DDBJ whole genome shotgun (WGS) entry which is preliminary data.</text>
</comment>
<sequence length="87" mass="9804">MFVLDRLQPGYMKFYGEVQFLSLLKLPLESFETIKEPKAVPQPKAPSVNVEPNQVQTVEDTGESQKNCRRPSTALDKYLAGMGEQCL</sequence>
<dbReference type="Proteomes" id="UP000076925">
    <property type="component" value="Unassembled WGS sequence"/>
</dbReference>
<dbReference type="AlphaFoldDB" id="A0A139WQQ3"/>
<evidence type="ECO:0000313" key="2">
    <source>
        <dbReference type="EMBL" id="KYC34760.1"/>
    </source>
</evidence>
<feature type="compositionally biased region" description="Polar residues" evidence="1">
    <location>
        <begin position="50"/>
        <end position="59"/>
    </location>
</feature>
<keyword evidence="3" id="KW-1185">Reference proteome</keyword>
<organism evidence="2 3">
    <name type="scientific">Scytonema hofmannii PCC 7110</name>
    <dbReference type="NCBI Taxonomy" id="128403"/>
    <lineage>
        <taxon>Bacteria</taxon>
        <taxon>Bacillati</taxon>
        <taxon>Cyanobacteriota</taxon>
        <taxon>Cyanophyceae</taxon>
        <taxon>Nostocales</taxon>
        <taxon>Scytonemataceae</taxon>
        <taxon>Scytonema</taxon>
    </lineage>
</organism>
<name>A0A139WQQ3_9CYAN</name>
<gene>
    <name evidence="2" type="ORF">WA1_49420</name>
</gene>
<reference evidence="2 3" key="1">
    <citation type="journal article" date="2013" name="Genome Biol. Evol.">
        <title>Genomes of Stigonematalean cyanobacteria (subsection V) and the evolution of oxygenic photosynthesis from prokaryotes to plastids.</title>
        <authorList>
            <person name="Dagan T."/>
            <person name="Roettger M."/>
            <person name="Stucken K."/>
            <person name="Landan G."/>
            <person name="Koch R."/>
            <person name="Major P."/>
            <person name="Gould S.B."/>
            <person name="Goremykin V.V."/>
            <person name="Rippka R."/>
            <person name="Tandeau de Marsac N."/>
            <person name="Gugger M."/>
            <person name="Lockhart P.J."/>
            <person name="Allen J.F."/>
            <person name="Brune I."/>
            <person name="Maus I."/>
            <person name="Puhler A."/>
            <person name="Martin W.F."/>
        </authorList>
    </citation>
    <scope>NUCLEOTIDE SEQUENCE [LARGE SCALE GENOMIC DNA]</scope>
    <source>
        <strain evidence="2 3">PCC 7110</strain>
    </source>
</reference>
<feature type="region of interest" description="Disordered" evidence="1">
    <location>
        <begin position="39"/>
        <end position="70"/>
    </location>
</feature>
<dbReference type="EMBL" id="ANNX02000064">
    <property type="protein sequence ID" value="KYC34760.1"/>
    <property type="molecule type" value="Genomic_DNA"/>
</dbReference>
<dbReference type="STRING" id="128403.WA1_49420"/>
<evidence type="ECO:0000256" key="1">
    <source>
        <dbReference type="SAM" id="MobiDB-lite"/>
    </source>
</evidence>